<dbReference type="InterPro" id="IPR050468">
    <property type="entry name" value="Cuticle_Struct_Prot"/>
</dbReference>
<feature type="compositionally biased region" description="Gly residues" evidence="2">
    <location>
        <begin position="94"/>
        <end position="121"/>
    </location>
</feature>
<name>A0ABM1NFZ8_NICVS</name>
<feature type="signal peptide" evidence="3">
    <location>
        <begin position="1"/>
        <end position="17"/>
    </location>
</feature>
<gene>
    <name evidence="5" type="primary">LOC108568909</name>
</gene>
<reference evidence="5" key="1">
    <citation type="submission" date="2025-08" db="UniProtKB">
        <authorList>
            <consortium name="RefSeq"/>
        </authorList>
    </citation>
    <scope>IDENTIFICATION</scope>
    <source>
        <tissue evidence="5">Whole Larva</tissue>
    </source>
</reference>
<dbReference type="RefSeq" id="XP_017785748.1">
    <property type="nucleotide sequence ID" value="XM_017930259.1"/>
</dbReference>
<protein>
    <submittedName>
        <fullName evidence="5">Larval cuticle protein LCP-30-like</fullName>
    </submittedName>
</protein>
<dbReference type="InterPro" id="IPR000618">
    <property type="entry name" value="Insect_cuticle"/>
</dbReference>
<dbReference type="GeneID" id="108568909"/>
<feature type="compositionally biased region" description="Low complexity" evidence="2">
    <location>
        <begin position="122"/>
        <end position="144"/>
    </location>
</feature>
<organism evidence="4 5">
    <name type="scientific">Nicrophorus vespilloides</name>
    <name type="common">Boreal carrion beetle</name>
    <dbReference type="NCBI Taxonomy" id="110193"/>
    <lineage>
        <taxon>Eukaryota</taxon>
        <taxon>Metazoa</taxon>
        <taxon>Ecdysozoa</taxon>
        <taxon>Arthropoda</taxon>
        <taxon>Hexapoda</taxon>
        <taxon>Insecta</taxon>
        <taxon>Pterygota</taxon>
        <taxon>Neoptera</taxon>
        <taxon>Endopterygota</taxon>
        <taxon>Coleoptera</taxon>
        <taxon>Polyphaga</taxon>
        <taxon>Staphyliniformia</taxon>
        <taxon>Silphidae</taxon>
        <taxon>Nicrophorinae</taxon>
        <taxon>Nicrophorus</taxon>
    </lineage>
</organism>
<keyword evidence="3" id="KW-0732">Signal</keyword>
<keyword evidence="1" id="KW-0193">Cuticle</keyword>
<evidence type="ECO:0000256" key="3">
    <source>
        <dbReference type="SAM" id="SignalP"/>
    </source>
</evidence>
<dbReference type="Proteomes" id="UP000695000">
    <property type="component" value="Unplaced"/>
</dbReference>
<proteinExistence type="predicted"/>
<keyword evidence="4" id="KW-1185">Reference proteome</keyword>
<evidence type="ECO:0000256" key="2">
    <source>
        <dbReference type="SAM" id="MobiDB-lite"/>
    </source>
</evidence>
<dbReference type="PROSITE" id="PS51155">
    <property type="entry name" value="CHIT_BIND_RR_2"/>
    <property type="match status" value="1"/>
</dbReference>
<evidence type="ECO:0000313" key="4">
    <source>
        <dbReference type="Proteomes" id="UP000695000"/>
    </source>
</evidence>
<sequence>MKTSILVFVALLGLAVAQKQFRYSRPIAGQYRLNDNGGRYKSDNNGQYRPDNSGAYNGDNGQYRPDNSGQYVHQDVKYEHIEDKYKHAADQFGPNGGNGGNGGGFGPNGNQGGFGGFGSGSEPGFNSVSGNKFPSGSSSGSGAFGKDVTSGSGSKFGSGSPKGKAAGFFDKSNCAVMRKIENVNKDGYYYVYETDNGIRAEEQGQLANVGTDQEGMRAHGCYTYTGPDDIVYTVKYTADEKGFLPKGDHIPQIPVAIQKALEYQRAHGTL</sequence>
<dbReference type="Pfam" id="PF00379">
    <property type="entry name" value="Chitin_bind_4"/>
    <property type="match status" value="1"/>
</dbReference>
<dbReference type="PANTHER" id="PTHR10380:SF200">
    <property type="entry name" value="CUTICULAR PROTEIN 49AB-RELATED"/>
    <property type="match status" value="1"/>
</dbReference>
<feature type="region of interest" description="Disordered" evidence="2">
    <location>
        <begin position="32"/>
        <end position="69"/>
    </location>
</feature>
<dbReference type="PANTHER" id="PTHR10380">
    <property type="entry name" value="CUTICLE PROTEIN"/>
    <property type="match status" value="1"/>
</dbReference>
<evidence type="ECO:0000313" key="5">
    <source>
        <dbReference type="RefSeq" id="XP_017785748.1"/>
    </source>
</evidence>
<feature type="chain" id="PRO_5045433488" evidence="3">
    <location>
        <begin position="18"/>
        <end position="270"/>
    </location>
</feature>
<accession>A0ABM1NFZ8</accession>
<evidence type="ECO:0000256" key="1">
    <source>
        <dbReference type="PROSITE-ProRule" id="PRU00497"/>
    </source>
</evidence>
<feature type="region of interest" description="Disordered" evidence="2">
    <location>
        <begin position="88"/>
        <end position="144"/>
    </location>
</feature>